<dbReference type="Pfam" id="PF01715">
    <property type="entry name" value="IPPT"/>
    <property type="match status" value="1"/>
</dbReference>
<comment type="similarity">
    <text evidence="3 10 13">Belongs to the IPP transferase family.</text>
</comment>
<dbReference type="Gene3D" id="1.10.20.140">
    <property type="match status" value="1"/>
</dbReference>
<protein>
    <recommendedName>
        <fullName evidence="10">tRNA dimethylallyltransferase</fullName>
        <ecNumber evidence="10">2.5.1.75</ecNumber>
    </recommendedName>
    <alternativeName>
        <fullName evidence="10">Dimethylallyl diphosphate:tRNA dimethylallyltransferase</fullName>
        <shortName evidence="10">DMAPP:tRNA dimethylallyltransferase</shortName>
        <shortName evidence="10">DMATase</shortName>
    </alternativeName>
    <alternativeName>
        <fullName evidence="10">Isopentenyl-diphosphate:tRNA isopentenyltransferase</fullName>
        <shortName evidence="10">IPP transferase</shortName>
        <shortName evidence="10">IPPT</shortName>
        <shortName evidence="10">IPTase</shortName>
    </alternativeName>
</protein>
<reference evidence="14 15" key="1">
    <citation type="submission" date="2020-08" db="EMBL/GenBank/DDBJ databases">
        <title>Genomic Encyclopedia of Type Strains, Phase IV (KMG-IV): sequencing the most valuable type-strain genomes for metagenomic binning, comparative biology and taxonomic classification.</title>
        <authorList>
            <person name="Goeker M."/>
        </authorList>
    </citation>
    <scope>NUCLEOTIDE SEQUENCE [LARGE SCALE GENOMIC DNA]</scope>
    <source>
        <strain evidence="14 15">DSM 105721</strain>
    </source>
</reference>
<dbReference type="GO" id="GO:0006400">
    <property type="term" value="P:tRNA modification"/>
    <property type="evidence" value="ECO:0007669"/>
    <property type="project" value="TreeGrafter"/>
</dbReference>
<evidence type="ECO:0000256" key="12">
    <source>
        <dbReference type="RuleBase" id="RU003784"/>
    </source>
</evidence>
<dbReference type="AlphaFoldDB" id="A0A7W6HTT8"/>
<dbReference type="Proteomes" id="UP000546007">
    <property type="component" value="Unassembled WGS sequence"/>
</dbReference>
<dbReference type="GO" id="GO:0005524">
    <property type="term" value="F:ATP binding"/>
    <property type="evidence" value="ECO:0007669"/>
    <property type="project" value="UniProtKB-UniRule"/>
</dbReference>
<feature type="region of interest" description="Interaction with substrate tRNA" evidence="10">
    <location>
        <begin position="34"/>
        <end position="37"/>
    </location>
</feature>
<dbReference type="InterPro" id="IPR018022">
    <property type="entry name" value="IPT"/>
</dbReference>
<dbReference type="InterPro" id="IPR039657">
    <property type="entry name" value="Dimethylallyltransferase"/>
</dbReference>
<evidence type="ECO:0000256" key="4">
    <source>
        <dbReference type="ARBA" id="ARBA00022679"/>
    </source>
</evidence>
<evidence type="ECO:0000256" key="11">
    <source>
        <dbReference type="RuleBase" id="RU003783"/>
    </source>
</evidence>
<evidence type="ECO:0000256" key="7">
    <source>
        <dbReference type="ARBA" id="ARBA00022840"/>
    </source>
</evidence>
<evidence type="ECO:0000256" key="6">
    <source>
        <dbReference type="ARBA" id="ARBA00022741"/>
    </source>
</evidence>
<gene>
    <name evidence="10" type="primary">miaA</name>
    <name evidence="14" type="ORF">GGR14_000611</name>
</gene>
<evidence type="ECO:0000256" key="3">
    <source>
        <dbReference type="ARBA" id="ARBA00005842"/>
    </source>
</evidence>
<keyword evidence="6 10" id="KW-0547">Nucleotide-binding</keyword>
<feature type="binding site" evidence="10">
    <location>
        <begin position="11"/>
        <end position="16"/>
    </location>
    <ligand>
        <name>substrate</name>
    </ligand>
</feature>
<feature type="site" description="Interaction with substrate tRNA" evidence="10">
    <location>
        <position position="100"/>
    </location>
</feature>
<evidence type="ECO:0000313" key="15">
    <source>
        <dbReference type="Proteomes" id="UP000546007"/>
    </source>
</evidence>
<accession>A0A7W6HTT8</accession>
<comment type="caution">
    <text evidence="10">Lacks conserved residue(s) required for the propagation of feature annotation.</text>
</comment>
<evidence type="ECO:0000313" key="14">
    <source>
        <dbReference type="EMBL" id="MBB4024850.1"/>
    </source>
</evidence>
<proteinExistence type="inferred from homology"/>
<dbReference type="SUPFAM" id="SSF52540">
    <property type="entry name" value="P-loop containing nucleoside triphosphate hydrolases"/>
    <property type="match status" value="2"/>
</dbReference>
<dbReference type="EMBL" id="JACIES010000001">
    <property type="protein sequence ID" value="MBB4024850.1"/>
    <property type="molecule type" value="Genomic_DNA"/>
</dbReference>
<comment type="cofactor">
    <cofactor evidence="1 10">
        <name>Mg(2+)</name>
        <dbReference type="ChEBI" id="CHEBI:18420"/>
    </cofactor>
</comment>
<comment type="caution">
    <text evidence="14">The sequence shown here is derived from an EMBL/GenBank/DDBJ whole genome shotgun (WGS) entry which is preliminary data.</text>
</comment>
<evidence type="ECO:0000256" key="5">
    <source>
        <dbReference type="ARBA" id="ARBA00022694"/>
    </source>
</evidence>
<keyword evidence="5 10" id="KW-0819">tRNA processing</keyword>
<dbReference type="Gene3D" id="3.40.50.300">
    <property type="entry name" value="P-loop containing nucleotide triphosphate hydrolases"/>
    <property type="match status" value="1"/>
</dbReference>
<dbReference type="GO" id="GO:0052381">
    <property type="term" value="F:tRNA dimethylallyltransferase activity"/>
    <property type="evidence" value="ECO:0007669"/>
    <property type="project" value="UniProtKB-UniRule"/>
</dbReference>
<feature type="binding site" evidence="10">
    <location>
        <begin position="9"/>
        <end position="16"/>
    </location>
    <ligand>
        <name>ATP</name>
        <dbReference type="ChEBI" id="CHEBI:30616"/>
    </ligand>
</feature>
<name>A0A7W6HTT8_9BACT</name>
<dbReference type="PANTHER" id="PTHR11088:SF60">
    <property type="entry name" value="TRNA DIMETHYLALLYLTRANSFERASE"/>
    <property type="match status" value="1"/>
</dbReference>
<evidence type="ECO:0000256" key="13">
    <source>
        <dbReference type="RuleBase" id="RU003785"/>
    </source>
</evidence>
<evidence type="ECO:0000256" key="2">
    <source>
        <dbReference type="ARBA" id="ARBA00003213"/>
    </source>
</evidence>
<comment type="subunit">
    <text evidence="10">Monomer.</text>
</comment>
<dbReference type="RefSeq" id="WP_124318099.1">
    <property type="nucleotide sequence ID" value="NZ_AP028155.1"/>
</dbReference>
<sequence>MGTLIVLLGPTGVGKTDLSIELAKMYGTSIISCDSRQIYKEMYIGTAVPEREQLEAVPHFFIQTESVRNYFNCWEFEQQALRKIRELFETKEVVIMAGGSMMYIDAVCKGIDEMPTIDEEVRLSVKEMFERDGIEALRMLLKRLDPVSYTTVDLKNAKRIMHALEVCLMTGKPYSSFLTGSVKEREFDIVKIGLNREREELFDRINRRVDQMVEAGMEEEARELYPLRYLNALNTVGYKEWFDFFDGKFDREEAIRLIKRNTRRYAKKQLTWYRNDSDIHWFHPDQKDEIKRFLLSFVDFKF</sequence>
<dbReference type="EC" id="2.5.1.75" evidence="10"/>
<organism evidence="14 15">
    <name type="scientific">Butyricimonas faecihominis</name>
    <dbReference type="NCBI Taxonomy" id="1472416"/>
    <lineage>
        <taxon>Bacteria</taxon>
        <taxon>Pseudomonadati</taxon>
        <taxon>Bacteroidota</taxon>
        <taxon>Bacteroidia</taxon>
        <taxon>Bacteroidales</taxon>
        <taxon>Odoribacteraceae</taxon>
        <taxon>Butyricimonas</taxon>
    </lineage>
</organism>
<dbReference type="NCBIfam" id="TIGR00174">
    <property type="entry name" value="miaA"/>
    <property type="match status" value="1"/>
</dbReference>
<evidence type="ECO:0000256" key="8">
    <source>
        <dbReference type="ARBA" id="ARBA00022842"/>
    </source>
</evidence>
<keyword evidence="8 10" id="KW-0460">Magnesium</keyword>
<dbReference type="HAMAP" id="MF_00185">
    <property type="entry name" value="IPP_trans"/>
    <property type="match status" value="1"/>
</dbReference>
<keyword evidence="15" id="KW-1185">Reference proteome</keyword>
<dbReference type="GeneID" id="93101068"/>
<dbReference type="InterPro" id="IPR027417">
    <property type="entry name" value="P-loop_NTPase"/>
</dbReference>
<evidence type="ECO:0000256" key="1">
    <source>
        <dbReference type="ARBA" id="ARBA00001946"/>
    </source>
</evidence>
<keyword evidence="7 10" id="KW-0067">ATP-binding</keyword>
<dbReference type="PANTHER" id="PTHR11088">
    <property type="entry name" value="TRNA DIMETHYLALLYLTRANSFERASE"/>
    <property type="match status" value="1"/>
</dbReference>
<evidence type="ECO:0000256" key="10">
    <source>
        <dbReference type="HAMAP-Rule" id="MF_00185"/>
    </source>
</evidence>
<dbReference type="OrthoDB" id="9776390at2"/>
<keyword evidence="4 10" id="KW-0808">Transferase</keyword>
<comment type="catalytic activity">
    <reaction evidence="9 10 11">
        <text>adenosine(37) in tRNA + dimethylallyl diphosphate = N(6)-dimethylallyladenosine(37) in tRNA + diphosphate</text>
        <dbReference type="Rhea" id="RHEA:26482"/>
        <dbReference type="Rhea" id="RHEA-COMP:10162"/>
        <dbReference type="Rhea" id="RHEA-COMP:10375"/>
        <dbReference type="ChEBI" id="CHEBI:33019"/>
        <dbReference type="ChEBI" id="CHEBI:57623"/>
        <dbReference type="ChEBI" id="CHEBI:74411"/>
        <dbReference type="ChEBI" id="CHEBI:74415"/>
        <dbReference type="EC" id="2.5.1.75"/>
    </reaction>
</comment>
<comment type="function">
    <text evidence="2 10 12">Catalyzes the transfer of a dimethylallyl group onto the adenine at position 37 in tRNAs that read codons beginning with uridine, leading to the formation of N6-(dimethylallyl)adenosine (i(6)A).</text>
</comment>
<evidence type="ECO:0000256" key="9">
    <source>
        <dbReference type="ARBA" id="ARBA00049563"/>
    </source>
</evidence>
<feature type="site" description="Interaction with substrate tRNA" evidence="10">
    <location>
        <position position="122"/>
    </location>
</feature>